<evidence type="ECO:0000313" key="9">
    <source>
        <dbReference type="Proteomes" id="UP000249739"/>
    </source>
</evidence>
<feature type="domain" description="tRNA(Ile)-lysidine/2-thiocytidine synthase N-terminal" evidence="7">
    <location>
        <begin position="24"/>
        <end position="178"/>
    </location>
</feature>
<dbReference type="PANTHER" id="PTHR43033">
    <property type="entry name" value="TRNA(ILE)-LYSIDINE SYNTHASE-RELATED"/>
    <property type="match status" value="1"/>
</dbReference>
<dbReference type="CDD" id="cd01992">
    <property type="entry name" value="TilS_N"/>
    <property type="match status" value="1"/>
</dbReference>
<dbReference type="GO" id="GO:0032267">
    <property type="term" value="F:tRNA(Ile)-lysidine synthase activity"/>
    <property type="evidence" value="ECO:0007669"/>
    <property type="project" value="UniProtKB-EC"/>
</dbReference>
<evidence type="ECO:0000256" key="3">
    <source>
        <dbReference type="ARBA" id="ARBA00022694"/>
    </source>
</evidence>
<gene>
    <name evidence="8" type="primary">tilS</name>
    <name evidence="8" type="ORF">DI586_07205</name>
</gene>
<evidence type="ECO:0000313" key="8">
    <source>
        <dbReference type="EMBL" id="PZP55351.1"/>
    </source>
</evidence>
<keyword evidence="2" id="KW-0436">Ligase</keyword>
<dbReference type="Gene3D" id="3.40.50.620">
    <property type="entry name" value="HUPs"/>
    <property type="match status" value="1"/>
</dbReference>
<dbReference type="GO" id="GO:0008033">
    <property type="term" value="P:tRNA processing"/>
    <property type="evidence" value="ECO:0007669"/>
    <property type="project" value="UniProtKB-KW"/>
</dbReference>
<protein>
    <recommendedName>
        <fullName evidence="1">tRNA(Ile)-lysidine synthetase</fullName>
        <ecNumber evidence="1">6.3.4.19</ecNumber>
    </recommendedName>
</protein>
<dbReference type="InterPro" id="IPR014729">
    <property type="entry name" value="Rossmann-like_a/b/a_fold"/>
</dbReference>
<reference evidence="8 9" key="1">
    <citation type="submission" date="2017-08" db="EMBL/GenBank/DDBJ databases">
        <title>Infants hospitalized years apart are colonized by the same room-sourced microbial strains.</title>
        <authorList>
            <person name="Brooks B."/>
            <person name="Olm M.R."/>
            <person name="Firek B.A."/>
            <person name="Baker R."/>
            <person name="Thomas B.C."/>
            <person name="Morowitz M.J."/>
            <person name="Banfield J.F."/>
        </authorList>
    </citation>
    <scope>NUCLEOTIDE SEQUENCE [LARGE SCALE GENOMIC DNA]</scope>
    <source>
        <strain evidence="8">S2_006_000_R2_64</strain>
    </source>
</reference>
<dbReference type="Proteomes" id="UP000249739">
    <property type="component" value="Unassembled WGS sequence"/>
</dbReference>
<sequence>MIITEKSFEDNLKPIGDFSAEKKLALALSGGGDSMALAYLLSGFCRKNKIELHLLTVDHGLREESAKEAKTIGKWVKIWPDVIHKILKWKGDKPKTRIQEEARKARYELLSSYCTKHKIKYLFLAHHGDDQIETFLFRLAKGSGLDGLSVMPPMQDMKDIILVRPLLNATHEDMIEFC</sequence>
<dbReference type="SUPFAM" id="SSF52402">
    <property type="entry name" value="Adenine nucleotide alpha hydrolases-like"/>
    <property type="match status" value="1"/>
</dbReference>
<accession>A0A2W5FHF8</accession>
<comment type="caution">
    <text evidence="8">The sequence shown here is derived from an EMBL/GenBank/DDBJ whole genome shotgun (WGS) entry which is preliminary data.</text>
</comment>
<organism evidence="8 9">
    <name type="scientific">Micavibrio aeruginosavorus</name>
    <dbReference type="NCBI Taxonomy" id="349221"/>
    <lineage>
        <taxon>Bacteria</taxon>
        <taxon>Pseudomonadati</taxon>
        <taxon>Bdellovibrionota</taxon>
        <taxon>Bdellovibrionia</taxon>
        <taxon>Bdellovibrionales</taxon>
        <taxon>Pseudobdellovibrionaceae</taxon>
        <taxon>Micavibrio</taxon>
    </lineage>
</organism>
<evidence type="ECO:0000256" key="5">
    <source>
        <dbReference type="ARBA" id="ARBA00022840"/>
    </source>
</evidence>
<dbReference type="GO" id="GO:0005524">
    <property type="term" value="F:ATP binding"/>
    <property type="evidence" value="ECO:0007669"/>
    <property type="project" value="UniProtKB-KW"/>
</dbReference>
<dbReference type="InterPro" id="IPR011063">
    <property type="entry name" value="TilS/TtcA_N"/>
</dbReference>
<proteinExistence type="predicted"/>
<evidence type="ECO:0000256" key="6">
    <source>
        <dbReference type="ARBA" id="ARBA00048539"/>
    </source>
</evidence>
<dbReference type="InterPro" id="IPR012795">
    <property type="entry name" value="tRNA_Ile_lys_synt_N"/>
</dbReference>
<keyword evidence="4" id="KW-0547">Nucleotide-binding</keyword>
<dbReference type="InterPro" id="IPR012094">
    <property type="entry name" value="tRNA_Ile_lys_synt"/>
</dbReference>
<dbReference type="Pfam" id="PF01171">
    <property type="entry name" value="ATP_bind_3"/>
    <property type="match status" value="1"/>
</dbReference>
<keyword evidence="5" id="KW-0067">ATP-binding</keyword>
<dbReference type="EMBL" id="QFOT01000074">
    <property type="protein sequence ID" value="PZP55351.1"/>
    <property type="molecule type" value="Genomic_DNA"/>
</dbReference>
<dbReference type="EC" id="6.3.4.19" evidence="1"/>
<comment type="catalytic activity">
    <reaction evidence="6">
        <text>cytidine(34) in tRNA(Ile2) + L-lysine + ATP = lysidine(34) in tRNA(Ile2) + AMP + diphosphate + H(+)</text>
        <dbReference type="Rhea" id="RHEA:43744"/>
        <dbReference type="Rhea" id="RHEA-COMP:10625"/>
        <dbReference type="Rhea" id="RHEA-COMP:10670"/>
        <dbReference type="ChEBI" id="CHEBI:15378"/>
        <dbReference type="ChEBI" id="CHEBI:30616"/>
        <dbReference type="ChEBI" id="CHEBI:32551"/>
        <dbReference type="ChEBI" id="CHEBI:33019"/>
        <dbReference type="ChEBI" id="CHEBI:82748"/>
        <dbReference type="ChEBI" id="CHEBI:83665"/>
        <dbReference type="ChEBI" id="CHEBI:456215"/>
        <dbReference type="EC" id="6.3.4.19"/>
    </reaction>
</comment>
<dbReference type="PANTHER" id="PTHR43033:SF1">
    <property type="entry name" value="TRNA(ILE)-LYSIDINE SYNTHASE-RELATED"/>
    <property type="match status" value="1"/>
</dbReference>
<evidence type="ECO:0000256" key="4">
    <source>
        <dbReference type="ARBA" id="ARBA00022741"/>
    </source>
</evidence>
<dbReference type="NCBIfam" id="TIGR02432">
    <property type="entry name" value="lysidine_TilS_N"/>
    <property type="match status" value="1"/>
</dbReference>
<feature type="non-terminal residue" evidence="8">
    <location>
        <position position="178"/>
    </location>
</feature>
<name>A0A2W5FHF8_9BACT</name>
<evidence type="ECO:0000256" key="2">
    <source>
        <dbReference type="ARBA" id="ARBA00022598"/>
    </source>
</evidence>
<keyword evidence="3" id="KW-0819">tRNA processing</keyword>
<dbReference type="AlphaFoldDB" id="A0A2W5FHF8"/>
<evidence type="ECO:0000256" key="1">
    <source>
        <dbReference type="ARBA" id="ARBA00013267"/>
    </source>
</evidence>
<evidence type="ECO:0000259" key="7">
    <source>
        <dbReference type="Pfam" id="PF01171"/>
    </source>
</evidence>